<accession>A0A1R1PU23</accession>
<dbReference type="EMBL" id="LSSK01001634">
    <property type="protein sequence ID" value="OMH79212.1"/>
    <property type="molecule type" value="Genomic_DNA"/>
</dbReference>
<organism evidence="3 4">
    <name type="scientific">Zancudomyces culisetae</name>
    <name type="common">Gut fungus</name>
    <name type="synonym">Smittium culisetae</name>
    <dbReference type="NCBI Taxonomy" id="1213189"/>
    <lineage>
        <taxon>Eukaryota</taxon>
        <taxon>Fungi</taxon>
        <taxon>Fungi incertae sedis</taxon>
        <taxon>Zoopagomycota</taxon>
        <taxon>Kickxellomycotina</taxon>
        <taxon>Harpellomycetes</taxon>
        <taxon>Harpellales</taxon>
        <taxon>Legeriomycetaceae</taxon>
        <taxon>Zancudomyces</taxon>
    </lineage>
</organism>
<evidence type="ECO:0000256" key="1">
    <source>
        <dbReference type="SAM" id="MobiDB-lite"/>
    </source>
</evidence>
<proteinExistence type="predicted"/>
<sequence>MSRSTKSLQAQHLNKTSLVDSPPMATENLSPPSSALSHSLHSATIPHRNNSTKTLINLDAFDTGYPTVVAAIPAVSTAQTTTRLAPHSPPFCA</sequence>
<dbReference type="AlphaFoldDB" id="A0A1R1PU23"/>
<protein>
    <submittedName>
        <fullName evidence="3">Uncharacterized protein</fullName>
    </submittedName>
</protein>
<reference evidence="3" key="2">
    <citation type="submission" date="2017-01" db="EMBL/GenBank/DDBJ databases">
        <authorList>
            <person name="Mah S.A."/>
            <person name="Swanson W.J."/>
            <person name="Moy G.W."/>
            <person name="Vacquier V.D."/>
        </authorList>
    </citation>
    <scope>NUCLEOTIDE SEQUENCE [LARGE SCALE GENOMIC DNA]</scope>
    <source>
        <strain evidence="3">COL-18-3</strain>
    </source>
</reference>
<reference evidence="4" key="1">
    <citation type="submission" date="2017-01" db="EMBL/GenBank/DDBJ databases">
        <authorList>
            <person name="Wang Y."/>
            <person name="White M."/>
            <person name="Kvist S."/>
            <person name="Moncalvo J.-M."/>
        </authorList>
    </citation>
    <scope>NUCLEOTIDE SEQUENCE [LARGE SCALE GENOMIC DNA]</scope>
    <source>
        <strain evidence="4">COL-18-3</strain>
    </source>
</reference>
<dbReference type="EMBL" id="LSSK01000188">
    <property type="protein sequence ID" value="OMH84496.1"/>
    <property type="molecule type" value="Genomic_DNA"/>
</dbReference>
<evidence type="ECO:0000313" key="2">
    <source>
        <dbReference type="EMBL" id="OMH79212.1"/>
    </source>
</evidence>
<feature type="compositionally biased region" description="Low complexity" evidence="1">
    <location>
        <begin position="30"/>
        <end position="43"/>
    </location>
</feature>
<dbReference type="Proteomes" id="UP000188320">
    <property type="component" value="Unassembled WGS sequence"/>
</dbReference>
<feature type="compositionally biased region" description="Polar residues" evidence="1">
    <location>
        <begin position="1"/>
        <end position="19"/>
    </location>
</feature>
<evidence type="ECO:0000313" key="3">
    <source>
        <dbReference type="EMBL" id="OMH84496.1"/>
    </source>
</evidence>
<evidence type="ECO:0000313" key="4">
    <source>
        <dbReference type="Proteomes" id="UP000188320"/>
    </source>
</evidence>
<feature type="region of interest" description="Disordered" evidence="1">
    <location>
        <begin position="1"/>
        <end position="49"/>
    </location>
</feature>
<keyword evidence="4" id="KW-1185">Reference proteome</keyword>
<comment type="caution">
    <text evidence="3">The sequence shown here is derived from an EMBL/GenBank/DDBJ whole genome shotgun (WGS) entry which is preliminary data.</text>
</comment>
<name>A0A1R1PU23_ZANCU</name>
<gene>
    <name evidence="3" type="ORF">AX774_g1975</name>
    <name evidence="2" type="ORF">AX774_g7383</name>
</gene>